<keyword evidence="2" id="KW-0378">Hydrolase</keyword>
<feature type="domain" description="Endonuclease/exonuclease/phosphatase" evidence="1">
    <location>
        <begin position="6"/>
        <end position="215"/>
    </location>
</feature>
<gene>
    <name evidence="2" type="ORF">DES40_2199</name>
</gene>
<dbReference type="Gene3D" id="3.60.10.10">
    <property type="entry name" value="Endonuclease/exonuclease/phosphatase"/>
    <property type="match status" value="1"/>
</dbReference>
<dbReference type="SUPFAM" id="SSF56219">
    <property type="entry name" value="DNase I-like"/>
    <property type="match status" value="1"/>
</dbReference>
<dbReference type="PANTHER" id="PTHR14859">
    <property type="entry name" value="CALCOFLUOR WHITE HYPERSENSITIVE PROTEIN PRECURSOR"/>
    <property type="match status" value="1"/>
</dbReference>
<dbReference type="InterPro" id="IPR051916">
    <property type="entry name" value="GPI-anchor_lipid_remodeler"/>
</dbReference>
<comment type="caution">
    <text evidence="2">The sequence shown here is derived from an EMBL/GenBank/DDBJ whole genome shotgun (WGS) entry which is preliminary data.</text>
</comment>
<keyword evidence="2" id="KW-0269">Exonuclease</keyword>
<dbReference type="RefSeq" id="WP_121102030.1">
    <property type="nucleotide sequence ID" value="NZ_RBII01000002.1"/>
</dbReference>
<proteinExistence type="predicted"/>
<dbReference type="AlphaFoldDB" id="A0A420WEE0"/>
<dbReference type="GO" id="GO:0004527">
    <property type="term" value="F:exonuclease activity"/>
    <property type="evidence" value="ECO:0007669"/>
    <property type="project" value="UniProtKB-KW"/>
</dbReference>
<dbReference type="EMBL" id="RBII01000002">
    <property type="protein sequence ID" value="RKQ69399.1"/>
    <property type="molecule type" value="Genomic_DNA"/>
</dbReference>
<evidence type="ECO:0000259" key="1">
    <source>
        <dbReference type="Pfam" id="PF03372"/>
    </source>
</evidence>
<keyword evidence="2" id="KW-0255">Endonuclease</keyword>
<dbReference type="InParanoid" id="A0A420WEE0"/>
<dbReference type="PANTHER" id="PTHR14859:SF15">
    <property type="entry name" value="ENDONUCLEASE_EXONUCLEASE_PHOSPHATASE DOMAIN-CONTAINING PROTEIN"/>
    <property type="match status" value="1"/>
</dbReference>
<dbReference type="InterPro" id="IPR005135">
    <property type="entry name" value="Endo/exonuclease/phosphatase"/>
</dbReference>
<organism evidence="2 3">
    <name type="scientific">Litorimonas taeanensis</name>
    <dbReference type="NCBI Taxonomy" id="568099"/>
    <lineage>
        <taxon>Bacteria</taxon>
        <taxon>Pseudomonadati</taxon>
        <taxon>Pseudomonadota</taxon>
        <taxon>Alphaproteobacteria</taxon>
        <taxon>Maricaulales</taxon>
        <taxon>Robiginitomaculaceae</taxon>
    </lineage>
</organism>
<dbReference type="GO" id="GO:0006506">
    <property type="term" value="P:GPI anchor biosynthetic process"/>
    <property type="evidence" value="ECO:0007669"/>
    <property type="project" value="TreeGrafter"/>
</dbReference>
<dbReference type="GO" id="GO:0004519">
    <property type="term" value="F:endonuclease activity"/>
    <property type="evidence" value="ECO:0007669"/>
    <property type="project" value="UniProtKB-KW"/>
</dbReference>
<accession>A0A420WEE0</accession>
<keyword evidence="3" id="KW-1185">Reference proteome</keyword>
<protein>
    <submittedName>
        <fullName evidence="2">Endonuclease/exonuclease/phosphatase family metal-dependent hydrolase</fullName>
    </submittedName>
</protein>
<evidence type="ECO:0000313" key="3">
    <source>
        <dbReference type="Proteomes" id="UP000282211"/>
    </source>
</evidence>
<dbReference type="GO" id="GO:0016020">
    <property type="term" value="C:membrane"/>
    <property type="evidence" value="ECO:0007669"/>
    <property type="project" value="GOC"/>
</dbReference>
<keyword evidence="2" id="KW-0540">Nuclease</keyword>
<dbReference type="Pfam" id="PF03372">
    <property type="entry name" value="Exo_endo_phos"/>
    <property type="match status" value="1"/>
</dbReference>
<dbReference type="OrthoDB" id="9813425at2"/>
<evidence type="ECO:0000313" key="2">
    <source>
        <dbReference type="EMBL" id="RKQ69399.1"/>
    </source>
</evidence>
<reference evidence="2 3" key="1">
    <citation type="submission" date="2018-10" db="EMBL/GenBank/DDBJ databases">
        <title>Genomic Encyclopedia of Type Strains, Phase IV (KMG-IV): sequencing the most valuable type-strain genomes for metagenomic binning, comparative biology and taxonomic classification.</title>
        <authorList>
            <person name="Goeker M."/>
        </authorList>
    </citation>
    <scope>NUCLEOTIDE SEQUENCE [LARGE SCALE GENOMIC DNA]</scope>
    <source>
        <strain evidence="2 3">DSM 22008</strain>
    </source>
</reference>
<name>A0A420WEE0_9PROT</name>
<dbReference type="InterPro" id="IPR036691">
    <property type="entry name" value="Endo/exonu/phosph_ase_sf"/>
</dbReference>
<sequence>MQLKCLTWNIQAGIGTKAYYQYITQWRRQLRHTSHKDRTLAQIGEIISGYDLVYLQEVDLGGRRSNFLCQVDQLKRYSKAPYMALQENRKIGKVSRHGNALLSKFEIGDQEDIKLPGSRTGRGAMIALIKAEKPFYAVNTHLSLGTADQIAQMQYLSEKIPRDHPFILMGDLNCQTRSLPIEYFNAARNSVNLTSEQHKSYPSWSPRKDFDHVIIGPVSQIGLQSKLKRTSNGEGSAAEVLEEIHSDHRPVESIIHI</sequence>
<dbReference type="Proteomes" id="UP000282211">
    <property type="component" value="Unassembled WGS sequence"/>
</dbReference>